<dbReference type="PROSITE" id="PS50943">
    <property type="entry name" value="HTH_CROC1"/>
    <property type="match status" value="1"/>
</dbReference>
<comment type="caution">
    <text evidence="2">The sequence shown here is derived from an EMBL/GenBank/DDBJ whole genome shotgun (WGS) entry which is preliminary data.</text>
</comment>
<proteinExistence type="predicted"/>
<dbReference type="InterPro" id="IPR001387">
    <property type="entry name" value="Cro/C1-type_HTH"/>
</dbReference>
<reference evidence="2 3" key="1">
    <citation type="submission" date="2020-02" db="EMBL/GenBank/DDBJ databases">
        <title>Sequencing the genomes of 1000 actinobacteria strains.</title>
        <authorList>
            <person name="Klenk H.-P."/>
        </authorList>
    </citation>
    <scope>NUCLEOTIDE SEQUENCE [LARGE SCALE GENOMIC DNA]</scope>
    <source>
        <strain evidence="2 3">DSM 19609</strain>
    </source>
</reference>
<dbReference type="SUPFAM" id="SSF47413">
    <property type="entry name" value="lambda repressor-like DNA-binding domains"/>
    <property type="match status" value="1"/>
</dbReference>
<name>A0ABX0SHT9_9ACTN</name>
<evidence type="ECO:0000259" key="1">
    <source>
        <dbReference type="PROSITE" id="PS50943"/>
    </source>
</evidence>
<gene>
    <name evidence="2" type="ORF">FB473_000831</name>
</gene>
<dbReference type="Proteomes" id="UP000749311">
    <property type="component" value="Unassembled WGS sequence"/>
</dbReference>
<evidence type="ECO:0000313" key="3">
    <source>
        <dbReference type="Proteomes" id="UP000749311"/>
    </source>
</evidence>
<organism evidence="2 3">
    <name type="scientific">Brooklawnia cerclae</name>
    <dbReference type="NCBI Taxonomy" id="349934"/>
    <lineage>
        <taxon>Bacteria</taxon>
        <taxon>Bacillati</taxon>
        <taxon>Actinomycetota</taxon>
        <taxon>Actinomycetes</taxon>
        <taxon>Propionibacteriales</taxon>
        <taxon>Propionibacteriaceae</taxon>
        <taxon>Brooklawnia</taxon>
    </lineage>
</organism>
<protein>
    <submittedName>
        <fullName evidence="2">Transcriptional regulator with XRE-family HTH domain</fullName>
    </submittedName>
</protein>
<sequence>MARVMVRSGVLQDAQETSGIDTDDAMARAIGVSKSTYQRVRDRRQSPTSNFIAGACIAFSLSIDQLVELIVDETETNLDPAA</sequence>
<dbReference type="RefSeq" id="WP_167165096.1">
    <property type="nucleotide sequence ID" value="NZ_BAAAOO010000002.1"/>
</dbReference>
<accession>A0ABX0SHT9</accession>
<dbReference type="Gene3D" id="1.10.260.40">
    <property type="entry name" value="lambda repressor-like DNA-binding domains"/>
    <property type="match status" value="1"/>
</dbReference>
<evidence type="ECO:0000313" key="2">
    <source>
        <dbReference type="EMBL" id="NIH56186.1"/>
    </source>
</evidence>
<keyword evidence="3" id="KW-1185">Reference proteome</keyword>
<dbReference type="InterPro" id="IPR010982">
    <property type="entry name" value="Lambda_DNA-bd_dom_sf"/>
</dbReference>
<dbReference type="EMBL" id="JAAMOZ010000001">
    <property type="protein sequence ID" value="NIH56186.1"/>
    <property type="molecule type" value="Genomic_DNA"/>
</dbReference>
<feature type="domain" description="HTH cro/C1-type" evidence="1">
    <location>
        <begin position="25"/>
        <end position="66"/>
    </location>
</feature>